<dbReference type="GO" id="GO:0006596">
    <property type="term" value="P:polyamine biosynthetic process"/>
    <property type="evidence" value="ECO:0007669"/>
    <property type="project" value="UniProtKB-KW"/>
</dbReference>
<dbReference type="EMBL" id="ML976988">
    <property type="protein sequence ID" value="KAF1958067.1"/>
    <property type="molecule type" value="Genomic_DNA"/>
</dbReference>
<gene>
    <name evidence="3" type="ORF">CC80DRAFT_592516</name>
</gene>
<dbReference type="PANTHER" id="PTHR43317">
    <property type="entry name" value="THERMOSPERMINE SYNTHASE ACAULIS5"/>
    <property type="match status" value="1"/>
</dbReference>
<keyword evidence="4" id="KW-1185">Reference proteome</keyword>
<dbReference type="SUPFAM" id="SSF53335">
    <property type="entry name" value="S-adenosyl-L-methionine-dependent methyltransferases"/>
    <property type="match status" value="1"/>
</dbReference>
<accession>A0A6A5UAC0</accession>
<dbReference type="NCBIfam" id="NF037959">
    <property type="entry name" value="MFS_SpdSyn"/>
    <property type="match status" value="1"/>
</dbReference>
<dbReference type="Gene3D" id="3.40.50.150">
    <property type="entry name" value="Vaccinia Virus protein VP39"/>
    <property type="match status" value="1"/>
</dbReference>
<dbReference type="OrthoDB" id="2016285at2759"/>
<evidence type="ECO:0000313" key="4">
    <source>
        <dbReference type="Proteomes" id="UP000800035"/>
    </source>
</evidence>
<dbReference type="InterPro" id="IPR029063">
    <property type="entry name" value="SAM-dependent_MTases_sf"/>
</dbReference>
<keyword evidence="1" id="KW-0620">Polyamine biosynthesis</keyword>
<evidence type="ECO:0008006" key="5">
    <source>
        <dbReference type="Google" id="ProtNLM"/>
    </source>
</evidence>
<proteinExistence type="predicted"/>
<dbReference type="AlphaFoldDB" id="A0A6A5UAC0"/>
<reference evidence="3" key="1">
    <citation type="journal article" date="2020" name="Stud. Mycol.">
        <title>101 Dothideomycetes genomes: a test case for predicting lifestyles and emergence of pathogens.</title>
        <authorList>
            <person name="Haridas S."/>
            <person name="Albert R."/>
            <person name="Binder M."/>
            <person name="Bloem J."/>
            <person name="Labutti K."/>
            <person name="Salamov A."/>
            <person name="Andreopoulos B."/>
            <person name="Baker S."/>
            <person name="Barry K."/>
            <person name="Bills G."/>
            <person name="Bluhm B."/>
            <person name="Cannon C."/>
            <person name="Castanera R."/>
            <person name="Culley D."/>
            <person name="Daum C."/>
            <person name="Ezra D."/>
            <person name="Gonzalez J."/>
            <person name="Henrissat B."/>
            <person name="Kuo A."/>
            <person name="Liang C."/>
            <person name="Lipzen A."/>
            <person name="Lutzoni F."/>
            <person name="Magnuson J."/>
            <person name="Mondo S."/>
            <person name="Nolan M."/>
            <person name="Ohm R."/>
            <person name="Pangilinan J."/>
            <person name="Park H.-J."/>
            <person name="Ramirez L."/>
            <person name="Alfaro M."/>
            <person name="Sun H."/>
            <person name="Tritt A."/>
            <person name="Yoshinaga Y."/>
            <person name="Zwiers L.-H."/>
            <person name="Turgeon B."/>
            <person name="Goodwin S."/>
            <person name="Spatafora J."/>
            <person name="Crous P."/>
            <person name="Grigoriev I."/>
        </authorList>
    </citation>
    <scope>NUCLEOTIDE SEQUENCE</scope>
    <source>
        <strain evidence="3">CBS 675.92</strain>
    </source>
</reference>
<evidence type="ECO:0000313" key="3">
    <source>
        <dbReference type="EMBL" id="KAF1958067.1"/>
    </source>
</evidence>
<evidence type="ECO:0000256" key="1">
    <source>
        <dbReference type="ARBA" id="ARBA00023115"/>
    </source>
</evidence>
<sequence>MSSRQKTPKKPKAAKEAEKQARQLPPATILKNVGRAAALLVLAGIASPVSQLNLSPVYGSIPASLHHQRAMTVTAVAAVIVRGALKRYVPSTISEYIAVVAYWSPVIQFLLFPYCGKLGVDYGPLLFESLTYLPLLFLSIFAAGDLLECIDPSQFNLPSSLKEVVIPTASYFTVSTTSKIASATIPSIVGTHLYFTRVGFQMLIASASAFLNPSKVILLAFPAILHSLWANPHFPSDAAFQKANATLWDSQNYTLLARQESLTGYVSILESHAESGFRVMRCDHSLLGGEWLVTPSAYEKGQRQRETIFSVFVLLEAVRLVEPIEPKDIEPIPDSKKSALVIGLGIGTAPNALISHGINTTIVELDPVVHHYATKYFDLSPNHTAVIDDAVAYVHDKAPTNPGSYDYIVHDVFTGGAEPVALFTSEFLQGLHTLLADDGVVAINYAGDMSLGSTRLVLNTIHSIFPACRLFRDSAPSSTWKPGDPDFINMVVFCVKNDHGKGKEAIKFRKAGPEDIKTSLARRSYLEPKPEWEIMFEYHDVAFGGKVMGRKDVGELEKWHEQSAVNHWKVMRTVLPESVWEMW</sequence>
<dbReference type="Proteomes" id="UP000800035">
    <property type="component" value="Unassembled WGS sequence"/>
</dbReference>
<organism evidence="3 4">
    <name type="scientific">Byssothecium circinans</name>
    <dbReference type="NCBI Taxonomy" id="147558"/>
    <lineage>
        <taxon>Eukaryota</taxon>
        <taxon>Fungi</taxon>
        <taxon>Dikarya</taxon>
        <taxon>Ascomycota</taxon>
        <taxon>Pezizomycotina</taxon>
        <taxon>Dothideomycetes</taxon>
        <taxon>Pleosporomycetidae</taxon>
        <taxon>Pleosporales</taxon>
        <taxon>Massarineae</taxon>
        <taxon>Massarinaceae</taxon>
        <taxon>Byssothecium</taxon>
    </lineage>
</organism>
<feature type="compositionally biased region" description="Basic residues" evidence="2">
    <location>
        <begin position="1"/>
        <end position="12"/>
    </location>
</feature>
<feature type="region of interest" description="Disordered" evidence="2">
    <location>
        <begin position="1"/>
        <end position="21"/>
    </location>
</feature>
<name>A0A6A5UAC0_9PLEO</name>
<dbReference type="PANTHER" id="PTHR43317:SF1">
    <property type="entry name" value="THERMOSPERMINE SYNTHASE ACAULIS5"/>
    <property type="match status" value="1"/>
</dbReference>
<dbReference type="FunFam" id="3.40.50.150:FF:000288">
    <property type="entry name" value="Spermine/spermidine synthase, putative"/>
    <property type="match status" value="1"/>
</dbReference>
<dbReference type="Pfam" id="PF01564">
    <property type="entry name" value="Spermine_synth"/>
    <property type="match status" value="1"/>
</dbReference>
<protein>
    <recommendedName>
        <fullName evidence="5">S-adenosyl-L-methionine-dependent methyltransferase</fullName>
    </recommendedName>
</protein>
<evidence type="ECO:0000256" key="2">
    <source>
        <dbReference type="SAM" id="MobiDB-lite"/>
    </source>
</evidence>